<dbReference type="InterPro" id="IPR029063">
    <property type="entry name" value="SAM-dependent_MTases_sf"/>
</dbReference>
<keyword evidence="2" id="KW-1185">Reference proteome</keyword>
<dbReference type="RefSeq" id="WP_231627318.1">
    <property type="nucleotide sequence ID" value="NZ_FMUN01000004.1"/>
</dbReference>
<evidence type="ECO:0000313" key="1">
    <source>
        <dbReference type="EMBL" id="SCY28228.1"/>
    </source>
</evidence>
<name>A0A1G5EP66_9GAMM</name>
<dbReference type="Proteomes" id="UP000183104">
    <property type="component" value="Unassembled WGS sequence"/>
</dbReference>
<accession>A0A1G5EP66</accession>
<reference evidence="2" key="1">
    <citation type="submission" date="2016-10" db="EMBL/GenBank/DDBJ databases">
        <authorList>
            <person name="Varghese N."/>
        </authorList>
    </citation>
    <scope>NUCLEOTIDE SEQUENCE [LARGE SCALE GENOMIC DNA]</scope>
    <source>
        <strain evidence="2">HL 19</strain>
    </source>
</reference>
<dbReference type="AlphaFoldDB" id="A0A1G5EP66"/>
<dbReference type="NCBIfam" id="TIGR02081">
    <property type="entry name" value="metW"/>
    <property type="match status" value="1"/>
</dbReference>
<dbReference type="Gene3D" id="3.40.50.150">
    <property type="entry name" value="Vaccinia Virus protein VP39"/>
    <property type="match status" value="1"/>
</dbReference>
<sequence length="209" mass="23834">MKHASMRFRVDFDVIEDWVSPEARILDLGCGDGTLLARLRDHKRVSGYGVEININNIIACIEKGVPVIQTDLDTGLEDFEADSVDFVVLSQTLQAIRYPHFLLREMLRVGREAIVSFPNIGHWLARYQLCAGGRMPRTPSLPYNWYNTPNIHLHTLRDFESLCTKEDIEILERRVLDRRGHSGLLARKVPNLFGATAMYRIQRGPGMST</sequence>
<protein>
    <submittedName>
        <fullName evidence="1">Methionine biosynthesis protein MetW</fullName>
    </submittedName>
</protein>
<dbReference type="EMBL" id="FMUN01000004">
    <property type="protein sequence ID" value="SCY28228.1"/>
    <property type="molecule type" value="Genomic_DNA"/>
</dbReference>
<gene>
    <name evidence="1" type="ORF">SAMN05661077_1697</name>
</gene>
<proteinExistence type="predicted"/>
<dbReference type="SUPFAM" id="SSF53335">
    <property type="entry name" value="S-adenosyl-L-methionine-dependent methyltransferases"/>
    <property type="match status" value="1"/>
</dbReference>
<dbReference type="InterPro" id="IPR010743">
    <property type="entry name" value="Methionine_synth_MetW"/>
</dbReference>
<evidence type="ECO:0000313" key="2">
    <source>
        <dbReference type="Proteomes" id="UP000183104"/>
    </source>
</evidence>
<dbReference type="Pfam" id="PF07021">
    <property type="entry name" value="MetW"/>
    <property type="match status" value="1"/>
</dbReference>
<organism evidence="1 2">
    <name type="scientific">Thiohalorhabdus denitrificans</name>
    <dbReference type="NCBI Taxonomy" id="381306"/>
    <lineage>
        <taxon>Bacteria</taxon>
        <taxon>Pseudomonadati</taxon>
        <taxon>Pseudomonadota</taxon>
        <taxon>Gammaproteobacteria</taxon>
        <taxon>Thiohalorhabdales</taxon>
        <taxon>Thiohalorhabdaceae</taxon>
        <taxon>Thiohalorhabdus</taxon>
    </lineage>
</organism>
<dbReference type="CDD" id="cd02440">
    <property type="entry name" value="AdoMet_MTases"/>
    <property type="match status" value="1"/>
</dbReference>
<dbReference type="STRING" id="381306.AN478_02490"/>